<keyword evidence="3" id="KW-0963">Cytoplasm</keyword>
<dbReference type="NCBIfam" id="TIGR02538">
    <property type="entry name" value="type_IV_pilB"/>
    <property type="match status" value="1"/>
</dbReference>
<reference evidence="8 9" key="1">
    <citation type="submission" date="2019-10" db="EMBL/GenBank/DDBJ databases">
        <title>Draft genome sequence of Marinobacter hydrocarbonoclasticus NCT7M from the microbiome of the marine copepod.</title>
        <authorList>
            <person name="Nuttall R."/>
            <person name="Sharma G."/>
            <person name="Moisander P."/>
        </authorList>
    </citation>
    <scope>NUCLEOTIDE SEQUENCE [LARGE SCALE GENOMIC DNA]</scope>
    <source>
        <strain evidence="8 9">NCT7M</strain>
    </source>
</reference>
<dbReference type="InterPro" id="IPR037257">
    <property type="entry name" value="T2SS_E_N_sf"/>
</dbReference>
<comment type="subcellular location">
    <subcellularLocation>
        <location evidence="1">Cytoplasm</location>
    </subcellularLocation>
</comment>
<evidence type="ECO:0000256" key="1">
    <source>
        <dbReference type="ARBA" id="ARBA00004496"/>
    </source>
</evidence>
<dbReference type="Gene3D" id="3.30.300.160">
    <property type="entry name" value="Type II secretion system, protein E, N-terminal domain"/>
    <property type="match status" value="1"/>
</dbReference>
<dbReference type="PANTHER" id="PTHR30258:SF1">
    <property type="entry name" value="PROTEIN TRANSPORT PROTEIN HOFB HOMOLOG"/>
    <property type="match status" value="1"/>
</dbReference>
<keyword evidence="5" id="KW-0067">ATP-binding</keyword>
<evidence type="ECO:0000256" key="6">
    <source>
        <dbReference type="SAM" id="MobiDB-lite"/>
    </source>
</evidence>
<dbReference type="Gene3D" id="3.40.50.300">
    <property type="entry name" value="P-loop containing nucleotide triphosphate hydrolases"/>
    <property type="match status" value="1"/>
</dbReference>
<feature type="compositionally biased region" description="Acidic residues" evidence="6">
    <location>
        <begin position="156"/>
        <end position="177"/>
    </location>
</feature>
<dbReference type="InterPro" id="IPR007831">
    <property type="entry name" value="T2SS_GspE_N"/>
</dbReference>
<dbReference type="Proteomes" id="UP000469950">
    <property type="component" value="Unassembled WGS sequence"/>
</dbReference>
<dbReference type="InterPro" id="IPR013374">
    <property type="entry name" value="ATPase_typ4_pilus-assembl_PilB"/>
</dbReference>
<dbReference type="PROSITE" id="PS00662">
    <property type="entry name" value="T2SP_E"/>
    <property type="match status" value="1"/>
</dbReference>
<comment type="caution">
    <text evidence="8">The sequence shown here is derived from an EMBL/GenBank/DDBJ whole genome shotgun (WGS) entry which is preliminary data.</text>
</comment>
<dbReference type="RefSeq" id="WP_153741125.1">
    <property type="nucleotide sequence ID" value="NZ_WBMP01000012.1"/>
</dbReference>
<accession>A0A833JRL6</accession>
<dbReference type="CDD" id="cd01129">
    <property type="entry name" value="PulE-GspE-like"/>
    <property type="match status" value="1"/>
</dbReference>
<dbReference type="GO" id="GO:0005524">
    <property type="term" value="F:ATP binding"/>
    <property type="evidence" value="ECO:0007669"/>
    <property type="project" value="UniProtKB-KW"/>
</dbReference>
<dbReference type="FunFam" id="3.30.450.90:FF:000001">
    <property type="entry name" value="Type II secretion system ATPase GspE"/>
    <property type="match status" value="1"/>
</dbReference>
<dbReference type="SUPFAM" id="SSF52540">
    <property type="entry name" value="P-loop containing nucleoside triphosphate hydrolases"/>
    <property type="match status" value="1"/>
</dbReference>
<feature type="region of interest" description="Disordered" evidence="6">
    <location>
        <begin position="154"/>
        <end position="182"/>
    </location>
</feature>
<evidence type="ECO:0000256" key="5">
    <source>
        <dbReference type="ARBA" id="ARBA00022840"/>
    </source>
</evidence>
<evidence type="ECO:0000313" key="9">
    <source>
        <dbReference type="Proteomes" id="UP000469950"/>
    </source>
</evidence>
<gene>
    <name evidence="8" type="ORF">F6453_2690</name>
</gene>
<dbReference type="GO" id="GO:0005886">
    <property type="term" value="C:plasma membrane"/>
    <property type="evidence" value="ECO:0007669"/>
    <property type="project" value="TreeGrafter"/>
</dbReference>
<comment type="similarity">
    <text evidence="2">Belongs to the GSP E family.</text>
</comment>
<dbReference type="GO" id="GO:0009297">
    <property type="term" value="P:pilus assembly"/>
    <property type="evidence" value="ECO:0007669"/>
    <property type="project" value="InterPro"/>
</dbReference>
<evidence type="ECO:0000256" key="2">
    <source>
        <dbReference type="ARBA" id="ARBA00006611"/>
    </source>
</evidence>
<evidence type="ECO:0000256" key="4">
    <source>
        <dbReference type="ARBA" id="ARBA00022741"/>
    </source>
</evidence>
<name>A0A833JRL6_MARNT</name>
<dbReference type="InterPro" id="IPR001482">
    <property type="entry name" value="T2SS/T4SS_dom"/>
</dbReference>
<evidence type="ECO:0000259" key="7">
    <source>
        <dbReference type="PROSITE" id="PS00662"/>
    </source>
</evidence>
<dbReference type="GO" id="GO:0005737">
    <property type="term" value="C:cytoplasm"/>
    <property type="evidence" value="ECO:0007669"/>
    <property type="project" value="UniProtKB-SubCell"/>
</dbReference>
<dbReference type="PANTHER" id="PTHR30258">
    <property type="entry name" value="TYPE II SECRETION SYSTEM PROTEIN GSPE-RELATED"/>
    <property type="match status" value="1"/>
</dbReference>
<dbReference type="Pfam" id="PF00437">
    <property type="entry name" value="T2SSE"/>
    <property type="match status" value="1"/>
</dbReference>
<proteinExistence type="inferred from homology"/>
<dbReference type="Gene3D" id="3.30.450.90">
    <property type="match status" value="1"/>
</dbReference>
<sequence length="572" mass="62790">MASSNRNVTLTGLARRFVDDGLLDEETAKDAFIQASQNRIPLITYLTQNQLADSSKLAFSAAMEFGVSVLDLDSFLPEMMPEKVVDEKLVRKHNALPLYKRGNRLFIAVSDPTNIQALDEIKFNTGLSTDAILVDDSKLRSAIDKYLESQDTTMGDLDDADLEGVETEGGEGDDDDGSVSATDVDDAPIVKYVNKMLLDAIRGGASDIHFEPYEKIYRVRYRTDGILKEVSRPSIKLAPKISARVKIMAQLDISERRVPQDGRIKMKLSKTKAIDFRVNTLPTLWGEKIVLRILDPSQAKLGIDVLGYEEDQKKLYMDALAQPQGMILVTGPTGSGKTVSLYTGLNILNTPGINISTAEDPAEINLEGINQVNVNNRVGLGFAEALRAFLRQDPDVIMVGEIRDLETANIAIKAAQTGHLVLSTLHTNSAAETLTRMMNMGVPAFNIATSVSLIIAQRLGRRLCNSCKQPADVPKDVLLKEGFTQEQIDTGFTLYRPKGCDKCNGGYKGRVGIYEVVKITDELASMIMEEASSIKIAKQAQAEGFRNLRQSALLKVIEGVTSLEEANRVTKD</sequence>
<feature type="domain" description="Bacterial type II secretion system protein E" evidence="7">
    <location>
        <begin position="390"/>
        <end position="404"/>
    </location>
</feature>
<dbReference type="FunFam" id="3.40.50.300:FF:000398">
    <property type="entry name" value="Type IV pilus assembly ATPase PilB"/>
    <property type="match status" value="1"/>
</dbReference>
<dbReference type="AlphaFoldDB" id="A0A833JRL6"/>
<dbReference type="EMBL" id="WBMP01000012">
    <property type="protein sequence ID" value="KAE8544860.1"/>
    <property type="molecule type" value="Genomic_DNA"/>
</dbReference>
<protein>
    <submittedName>
        <fullName evidence="8">Type IV fimbrial assembly, ATPase PilB</fullName>
    </submittedName>
</protein>
<organism evidence="8 9">
    <name type="scientific">Marinobacter nauticus</name>
    <name type="common">Marinobacter hydrocarbonoclasticus</name>
    <name type="synonym">Marinobacter aquaeolei</name>
    <dbReference type="NCBI Taxonomy" id="2743"/>
    <lineage>
        <taxon>Bacteria</taxon>
        <taxon>Pseudomonadati</taxon>
        <taxon>Pseudomonadota</taxon>
        <taxon>Gammaproteobacteria</taxon>
        <taxon>Pseudomonadales</taxon>
        <taxon>Marinobacteraceae</taxon>
        <taxon>Marinobacter</taxon>
    </lineage>
</organism>
<evidence type="ECO:0000313" key="8">
    <source>
        <dbReference type="EMBL" id="KAE8544860.1"/>
    </source>
</evidence>
<evidence type="ECO:0000256" key="3">
    <source>
        <dbReference type="ARBA" id="ARBA00022490"/>
    </source>
</evidence>
<dbReference type="SUPFAM" id="SSF160246">
    <property type="entry name" value="EspE N-terminal domain-like"/>
    <property type="match status" value="1"/>
</dbReference>
<dbReference type="InterPro" id="IPR027417">
    <property type="entry name" value="P-loop_NTPase"/>
</dbReference>
<keyword evidence="4" id="KW-0547">Nucleotide-binding</keyword>
<dbReference type="GO" id="GO:0016887">
    <property type="term" value="F:ATP hydrolysis activity"/>
    <property type="evidence" value="ECO:0007669"/>
    <property type="project" value="InterPro"/>
</dbReference>
<dbReference type="Pfam" id="PF05157">
    <property type="entry name" value="MshEN"/>
    <property type="match status" value="1"/>
</dbReference>